<comment type="caution">
    <text evidence="1">The sequence shown here is derived from an EMBL/GenBank/DDBJ whole genome shotgun (WGS) entry which is preliminary data.</text>
</comment>
<dbReference type="Pfam" id="PF16157">
    <property type="entry name" value="DUF4865"/>
    <property type="match status" value="1"/>
</dbReference>
<dbReference type="AlphaFoldDB" id="A0AB34VFF4"/>
<organism evidence="1 2">
    <name type="scientific">Pantoea stewartii</name>
    <dbReference type="NCBI Taxonomy" id="66269"/>
    <lineage>
        <taxon>Bacteria</taxon>
        <taxon>Pseudomonadati</taxon>
        <taxon>Pseudomonadota</taxon>
        <taxon>Gammaproteobacteria</taxon>
        <taxon>Enterobacterales</taxon>
        <taxon>Erwiniaceae</taxon>
        <taxon>Pantoea</taxon>
    </lineage>
</organism>
<proteinExistence type="predicted"/>
<dbReference type="RefSeq" id="WP_033742267.1">
    <property type="nucleotide sequence ID" value="NZ_CP099541.1"/>
</dbReference>
<name>A0AB34VFF4_9GAMM</name>
<accession>A0AB34VFF4</accession>
<sequence>MLAMQYRFVLPADYDMTIIQRRIADNGKKMDGFPGLLFKAFLYAWQKGADMNGQENSYAPFYLWQDADSMHRFLASEGFKRLTQAFGWPRIDTFPVLSADISTAISQASWAVCEISPVQPYSDLALLTHHRPLDNALARVSALDACGWRRLTFTLWRTPQAVTCPARAYQVGYIARA</sequence>
<evidence type="ECO:0000313" key="1">
    <source>
        <dbReference type="EMBL" id="KTS96657.1"/>
    </source>
</evidence>
<dbReference type="Proteomes" id="UP000072520">
    <property type="component" value="Unassembled WGS sequence"/>
</dbReference>
<dbReference type="InterPro" id="IPR032349">
    <property type="entry name" value="DUF4865"/>
</dbReference>
<reference evidence="1 2" key="1">
    <citation type="journal article" date="2016" name="Front. Microbiol.">
        <title>Genomic Resource of Rice Seed Associated Bacteria.</title>
        <authorList>
            <person name="Midha S."/>
            <person name="Bansal K."/>
            <person name="Sharma S."/>
            <person name="Kumar N."/>
            <person name="Patil P.P."/>
            <person name="Chaudhry V."/>
            <person name="Patil P.B."/>
        </authorList>
    </citation>
    <scope>NUCLEOTIDE SEQUENCE [LARGE SCALE GENOMIC DNA]</scope>
    <source>
        <strain evidence="1 2">RSA13</strain>
    </source>
</reference>
<gene>
    <name evidence="1" type="ORF">RSA13_13600</name>
</gene>
<evidence type="ECO:0008006" key="3">
    <source>
        <dbReference type="Google" id="ProtNLM"/>
    </source>
</evidence>
<dbReference type="EMBL" id="LDSI01000018">
    <property type="protein sequence ID" value="KTS96657.1"/>
    <property type="molecule type" value="Genomic_DNA"/>
</dbReference>
<evidence type="ECO:0000313" key="2">
    <source>
        <dbReference type="Proteomes" id="UP000072520"/>
    </source>
</evidence>
<protein>
    <recommendedName>
        <fullName evidence="3">DUF4865 family protein</fullName>
    </recommendedName>
</protein>